<proteinExistence type="inferred from homology"/>
<dbReference type="KEGG" id="cpro:CPRO_06080"/>
<evidence type="ECO:0000313" key="6">
    <source>
        <dbReference type="EMBL" id="AMJ40211.1"/>
    </source>
</evidence>
<dbReference type="InterPro" id="IPR041916">
    <property type="entry name" value="Anti_sigma_zinc_sf"/>
</dbReference>
<gene>
    <name evidence="6" type="ORF">CPRO_06080</name>
    <name evidence="7" type="ORF">SAMN02745151_02804</name>
</gene>
<evidence type="ECO:0000256" key="1">
    <source>
        <dbReference type="ARBA" id="ARBA00024353"/>
    </source>
</evidence>
<feature type="compositionally biased region" description="Basic and acidic residues" evidence="3">
    <location>
        <begin position="170"/>
        <end position="183"/>
    </location>
</feature>
<dbReference type="AlphaFoldDB" id="A0A120MK55"/>
<dbReference type="EMBL" id="CP014223">
    <property type="protein sequence ID" value="AMJ40211.1"/>
    <property type="molecule type" value="Genomic_DNA"/>
</dbReference>
<accession>A0A120MK55</accession>
<evidence type="ECO:0000313" key="9">
    <source>
        <dbReference type="Proteomes" id="UP000184204"/>
    </source>
</evidence>
<reference evidence="6 8" key="1">
    <citation type="journal article" date="2016" name="Genome Announc.">
        <title>Complete Genome Sequence of the Amino Acid-Fermenting Clostridium propionicum X2 (DSM 1682).</title>
        <authorList>
            <person name="Poehlein A."/>
            <person name="Schlien K."/>
            <person name="Chowdhury N.P."/>
            <person name="Gottschalk G."/>
            <person name="Buckel W."/>
            <person name="Daniel R."/>
        </authorList>
    </citation>
    <scope>NUCLEOTIDE SEQUENCE [LARGE SCALE GENOMIC DNA]</scope>
    <source>
        <strain evidence="6 8">X2</strain>
    </source>
</reference>
<evidence type="ECO:0000259" key="5">
    <source>
        <dbReference type="Pfam" id="PF13490"/>
    </source>
</evidence>
<dbReference type="Proteomes" id="UP000184204">
    <property type="component" value="Unassembled WGS sequence"/>
</dbReference>
<dbReference type="Gene3D" id="1.10.10.1320">
    <property type="entry name" value="Anti-sigma factor, zinc-finger domain"/>
    <property type="match status" value="1"/>
</dbReference>
<dbReference type="Proteomes" id="UP000068026">
    <property type="component" value="Chromosome"/>
</dbReference>
<dbReference type="OrthoDB" id="9808253at2"/>
<keyword evidence="7" id="KW-0863">Zinc-finger</keyword>
<dbReference type="InterPro" id="IPR027383">
    <property type="entry name" value="Znf_put"/>
</dbReference>
<feature type="domain" description="Putative zinc-finger" evidence="5">
    <location>
        <begin position="3"/>
        <end position="37"/>
    </location>
</feature>
<sequence length="342" mass="38352">MSCEKCRELLWEYLAQELTTEDTEFVTAHLKECGNCQEEAKQLEKIMDSIKSLPEEELPEGYHEELMGKLVAEGKVITLFPQKKPEYKWKQFGLIAAGVLLVAVFGGTQGILNMRGQKEITQKMTVESEWDNQDFAVAQDAGVPEADLKIMQAEDTAPEMKMAKQAENNVPEKKMSKQVERSVPETQNVQQVEEKMAVQEPPTKEKQSGGENNQLEQPKLSGTLKAENSMDQMSDEVSPQLARTEARGMLVAQNDEAPQVIQQIILTVENKEGMLEKIRDLAISLGGYEGEQTLADSIKIFIPSTKTKEFMDGLKALGQTRSMEEPSQNAEFILYEVTLESK</sequence>
<evidence type="ECO:0000313" key="7">
    <source>
        <dbReference type="EMBL" id="SHF10518.1"/>
    </source>
</evidence>
<keyword evidence="4" id="KW-0472">Membrane</keyword>
<keyword evidence="4" id="KW-1133">Transmembrane helix</keyword>
<evidence type="ECO:0000313" key="8">
    <source>
        <dbReference type="Proteomes" id="UP000068026"/>
    </source>
</evidence>
<keyword evidence="4" id="KW-0812">Transmembrane</keyword>
<evidence type="ECO:0000256" key="3">
    <source>
        <dbReference type="SAM" id="MobiDB-lite"/>
    </source>
</evidence>
<organism evidence="7 9">
    <name type="scientific">Anaerotignum propionicum DSM 1682</name>
    <dbReference type="NCBI Taxonomy" id="991789"/>
    <lineage>
        <taxon>Bacteria</taxon>
        <taxon>Bacillati</taxon>
        <taxon>Bacillota</taxon>
        <taxon>Clostridia</taxon>
        <taxon>Lachnospirales</taxon>
        <taxon>Anaerotignaceae</taxon>
        <taxon>Anaerotignum</taxon>
    </lineage>
</organism>
<keyword evidence="8" id="KW-1185">Reference proteome</keyword>
<feature type="compositionally biased region" description="Basic and acidic residues" evidence="3">
    <location>
        <begin position="192"/>
        <end position="208"/>
    </location>
</feature>
<evidence type="ECO:0000256" key="4">
    <source>
        <dbReference type="SAM" id="Phobius"/>
    </source>
</evidence>
<protein>
    <recommendedName>
        <fullName evidence="2">Anti-sigma-W factor RsiW</fullName>
    </recommendedName>
</protein>
<dbReference type="RefSeq" id="WP_066047715.1">
    <property type="nucleotide sequence ID" value="NZ_CP014223.1"/>
</dbReference>
<evidence type="ECO:0000256" key="2">
    <source>
        <dbReference type="ARBA" id="ARBA00024438"/>
    </source>
</evidence>
<reference evidence="7" key="4">
    <citation type="submission" date="2016-11" db="EMBL/GenBank/DDBJ databases">
        <authorList>
            <person name="Varghese N."/>
            <person name="Submissions S."/>
        </authorList>
    </citation>
    <scope>NUCLEOTIDE SEQUENCE</scope>
    <source>
        <strain evidence="7">DSM 1682</strain>
    </source>
</reference>
<name>A0A120MK55_ANAPI</name>
<feature type="region of interest" description="Disordered" evidence="3">
    <location>
        <begin position="166"/>
        <end position="217"/>
    </location>
</feature>
<reference evidence="8" key="2">
    <citation type="submission" date="2016-01" db="EMBL/GenBank/DDBJ databases">
        <authorList>
            <person name="Poehlein A."/>
            <person name="Schlien K."/>
            <person name="Gottschalk G."/>
            <person name="Buckel W."/>
            <person name="Daniel R."/>
        </authorList>
    </citation>
    <scope>NUCLEOTIDE SEQUENCE [LARGE SCALE GENOMIC DNA]</scope>
    <source>
        <strain evidence="8">X2</strain>
    </source>
</reference>
<dbReference type="EMBL" id="FQUA01000017">
    <property type="protein sequence ID" value="SHF10518.1"/>
    <property type="molecule type" value="Genomic_DNA"/>
</dbReference>
<dbReference type="Pfam" id="PF13490">
    <property type="entry name" value="zf-HC2"/>
    <property type="match status" value="1"/>
</dbReference>
<keyword evidence="7" id="KW-0862">Zinc</keyword>
<reference evidence="9" key="3">
    <citation type="submission" date="2016-11" db="EMBL/GenBank/DDBJ databases">
        <authorList>
            <person name="Jaros S."/>
            <person name="Januszkiewicz K."/>
            <person name="Wedrychowicz H."/>
        </authorList>
    </citation>
    <scope>NUCLEOTIDE SEQUENCE [LARGE SCALE GENOMIC DNA]</scope>
    <source>
        <strain evidence="9">DSM 1682</strain>
    </source>
</reference>
<feature type="transmembrane region" description="Helical" evidence="4">
    <location>
        <begin position="92"/>
        <end position="112"/>
    </location>
</feature>
<comment type="similarity">
    <text evidence="1">Belongs to the zinc-associated anti-sigma factor (ZAS) superfamily. Anti-sigma-W factor family.</text>
</comment>
<dbReference type="GO" id="GO:0008270">
    <property type="term" value="F:zinc ion binding"/>
    <property type="evidence" value="ECO:0007669"/>
    <property type="project" value="UniProtKB-KW"/>
</dbReference>
<keyword evidence="7" id="KW-0479">Metal-binding</keyword>